<proteinExistence type="predicted"/>
<feature type="compositionally biased region" description="Basic and acidic residues" evidence="4">
    <location>
        <begin position="177"/>
        <end position="188"/>
    </location>
</feature>
<dbReference type="PROSITE" id="PS50294">
    <property type="entry name" value="WD_REPEATS_REGION"/>
    <property type="match status" value="2"/>
</dbReference>
<dbReference type="PRINTS" id="PR00320">
    <property type="entry name" value="GPROTEINBRPT"/>
</dbReference>
<keyword evidence="6" id="KW-1185">Reference proteome</keyword>
<dbReference type="PANTHER" id="PTHR14604:SF4">
    <property type="entry name" value="F-BOX DOMAIN-CONTAINING PROTEIN"/>
    <property type="match status" value="1"/>
</dbReference>
<dbReference type="InterPro" id="IPR036322">
    <property type="entry name" value="WD40_repeat_dom_sf"/>
</dbReference>
<dbReference type="Pfam" id="PF00400">
    <property type="entry name" value="WD40"/>
    <property type="match status" value="3"/>
</dbReference>
<dbReference type="EnsemblMetazoa" id="CJA07507.1">
    <property type="protein sequence ID" value="CJA07507.1"/>
    <property type="gene ID" value="WBGene00126711"/>
</dbReference>
<evidence type="ECO:0000313" key="6">
    <source>
        <dbReference type="Proteomes" id="UP000005237"/>
    </source>
</evidence>
<organism evidence="5 6">
    <name type="scientific">Caenorhabditis japonica</name>
    <dbReference type="NCBI Taxonomy" id="281687"/>
    <lineage>
        <taxon>Eukaryota</taxon>
        <taxon>Metazoa</taxon>
        <taxon>Ecdysozoa</taxon>
        <taxon>Nematoda</taxon>
        <taxon>Chromadorea</taxon>
        <taxon>Rhabditida</taxon>
        <taxon>Rhabditina</taxon>
        <taxon>Rhabditomorpha</taxon>
        <taxon>Rhabditoidea</taxon>
        <taxon>Rhabditidae</taxon>
        <taxon>Peloderinae</taxon>
        <taxon>Caenorhabditis</taxon>
    </lineage>
</organism>
<dbReference type="InterPro" id="IPR019775">
    <property type="entry name" value="WD40_repeat_CS"/>
</dbReference>
<feature type="repeat" description="WD" evidence="3">
    <location>
        <begin position="13"/>
        <end position="52"/>
    </location>
</feature>
<reference evidence="6" key="1">
    <citation type="submission" date="2010-08" db="EMBL/GenBank/DDBJ databases">
        <authorList>
            <consortium name="Caenorhabditis japonica Sequencing Consortium"/>
            <person name="Wilson R.K."/>
        </authorList>
    </citation>
    <scope>NUCLEOTIDE SEQUENCE [LARGE SCALE GENOMIC DNA]</scope>
    <source>
        <strain evidence="6">DF5081</strain>
    </source>
</reference>
<dbReference type="PROSITE" id="PS00678">
    <property type="entry name" value="WD_REPEATS_1"/>
    <property type="match status" value="2"/>
</dbReference>
<sequence>VWSMDTLEFVRTLAGHRRGIACLQYRGRLVVSGSSDNTIRLWDIHSGVCLRVLEGHEELVRCIRFDEKRIVSGAYDGKIKVWDLQAALDPRAMPSEICLCSLVQHTGRVFRLQFDDFQIVSSSHDDTILIWDFLDAPPGGVPPPPVRALLPELPNQAAVARAQMLFEMAARREIERRDREAVGDEQPHHPQRGNRRNNAPDGNMVVAAQVPDNDGSSSEDEVDGNAPGPAP</sequence>
<feature type="repeat" description="WD" evidence="3">
    <location>
        <begin position="53"/>
        <end position="85"/>
    </location>
</feature>
<evidence type="ECO:0000256" key="3">
    <source>
        <dbReference type="PROSITE-ProRule" id="PRU00221"/>
    </source>
</evidence>
<dbReference type="Proteomes" id="UP000005237">
    <property type="component" value="Unassembled WGS sequence"/>
</dbReference>
<protein>
    <submittedName>
        <fullName evidence="5">WD_REPEATS_REGION domain-containing protein</fullName>
    </submittedName>
</protein>
<dbReference type="SUPFAM" id="SSF50978">
    <property type="entry name" value="WD40 repeat-like"/>
    <property type="match status" value="1"/>
</dbReference>
<dbReference type="PROSITE" id="PS50082">
    <property type="entry name" value="WD_REPEATS_2"/>
    <property type="match status" value="3"/>
</dbReference>
<evidence type="ECO:0000256" key="2">
    <source>
        <dbReference type="ARBA" id="ARBA00022737"/>
    </source>
</evidence>
<evidence type="ECO:0000256" key="4">
    <source>
        <dbReference type="SAM" id="MobiDB-lite"/>
    </source>
</evidence>
<feature type="region of interest" description="Disordered" evidence="4">
    <location>
        <begin position="177"/>
        <end position="231"/>
    </location>
</feature>
<dbReference type="InterPro" id="IPR050995">
    <property type="entry name" value="WD-F-box_domain-protein"/>
</dbReference>
<dbReference type="PANTHER" id="PTHR14604">
    <property type="entry name" value="WD40 REPEAT PF20"/>
    <property type="match status" value="1"/>
</dbReference>
<feature type="repeat" description="WD" evidence="3">
    <location>
        <begin position="102"/>
        <end position="132"/>
    </location>
</feature>
<reference evidence="5" key="2">
    <citation type="submission" date="2022-06" db="UniProtKB">
        <authorList>
            <consortium name="EnsemblMetazoa"/>
        </authorList>
    </citation>
    <scope>IDENTIFICATION</scope>
    <source>
        <strain evidence="5">DF5081</strain>
    </source>
</reference>
<evidence type="ECO:0000256" key="1">
    <source>
        <dbReference type="ARBA" id="ARBA00022574"/>
    </source>
</evidence>
<dbReference type="InterPro" id="IPR015943">
    <property type="entry name" value="WD40/YVTN_repeat-like_dom_sf"/>
</dbReference>
<evidence type="ECO:0000313" key="5">
    <source>
        <dbReference type="EnsemblMetazoa" id="CJA07507.1"/>
    </source>
</evidence>
<dbReference type="InterPro" id="IPR020472">
    <property type="entry name" value="WD40_PAC1"/>
</dbReference>
<dbReference type="AlphaFoldDB" id="A0A8R1HPI8"/>
<accession>A0A8R1HPI8</accession>
<dbReference type="Gene3D" id="2.130.10.10">
    <property type="entry name" value="YVTN repeat-like/Quinoprotein amine dehydrogenase"/>
    <property type="match status" value="1"/>
</dbReference>
<dbReference type="InterPro" id="IPR001680">
    <property type="entry name" value="WD40_rpt"/>
</dbReference>
<keyword evidence="1 3" id="KW-0853">WD repeat</keyword>
<keyword evidence="2" id="KW-0677">Repeat</keyword>
<dbReference type="SMART" id="SM00320">
    <property type="entry name" value="WD40"/>
    <property type="match status" value="3"/>
</dbReference>
<name>A0A8R1HPI8_CAEJA</name>